<evidence type="ECO:0000313" key="3">
    <source>
        <dbReference type="Proteomes" id="UP000024635"/>
    </source>
</evidence>
<proteinExistence type="predicted"/>
<evidence type="ECO:0000313" key="2">
    <source>
        <dbReference type="EMBL" id="EYB95787.1"/>
    </source>
</evidence>
<organism evidence="2 3">
    <name type="scientific">Ancylostoma ceylanicum</name>
    <dbReference type="NCBI Taxonomy" id="53326"/>
    <lineage>
        <taxon>Eukaryota</taxon>
        <taxon>Metazoa</taxon>
        <taxon>Ecdysozoa</taxon>
        <taxon>Nematoda</taxon>
        <taxon>Chromadorea</taxon>
        <taxon>Rhabditida</taxon>
        <taxon>Rhabditina</taxon>
        <taxon>Rhabditomorpha</taxon>
        <taxon>Strongyloidea</taxon>
        <taxon>Ancylostomatidae</taxon>
        <taxon>Ancylostomatinae</taxon>
        <taxon>Ancylostoma</taxon>
    </lineage>
</organism>
<dbReference type="AlphaFoldDB" id="A0A016SZA6"/>
<sequence length="194" mass="21291">MIRDTIEDRISNYNSTMDRATQTKFKNVRHSSICHFSVPSPGNSPICFPDKRGSSSYNLAGGINEATAKVAPYSPAPSFSRYLNLHPSSTSLPQTNQEDCCAVLVRPSYFTLACGCRTLAGHEGSNPCSYALFNENFTSCQVKKKQFFPGNVGLSKRDKNTKKTSRQTSSVPDYSASYSLPISCDQALEYGIIT</sequence>
<accession>A0A016SZA6</accession>
<dbReference type="EMBL" id="JARK01001492">
    <property type="protein sequence ID" value="EYB95787.1"/>
    <property type="molecule type" value="Genomic_DNA"/>
</dbReference>
<dbReference type="Proteomes" id="UP000024635">
    <property type="component" value="Unassembled WGS sequence"/>
</dbReference>
<keyword evidence="3" id="KW-1185">Reference proteome</keyword>
<name>A0A016SZA6_9BILA</name>
<gene>
    <name evidence="2" type="primary">Acey_s0156.g3146</name>
    <name evidence="2" type="ORF">Y032_0156g3146</name>
</gene>
<feature type="region of interest" description="Disordered" evidence="1">
    <location>
        <begin position="153"/>
        <end position="173"/>
    </location>
</feature>
<comment type="caution">
    <text evidence="2">The sequence shown here is derived from an EMBL/GenBank/DDBJ whole genome shotgun (WGS) entry which is preliminary data.</text>
</comment>
<reference evidence="3" key="1">
    <citation type="journal article" date="2015" name="Nat. Genet.">
        <title>The genome and transcriptome of the zoonotic hookworm Ancylostoma ceylanicum identify infection-specific gene families.</title>
        <authorList>
            <person name="Schwarz E.M."/>
            <person name="Hu Y."/>
            <person name="Antoshechkin I."/>
            <person name="Miller M.M."/>
            <person name="Sternberg P.W."/>
            <person name="Aroian R.V."/>
        </authorList>
    </citation>
    <scope>NUCLEOTIDE SEQUENCE</scope>
    <source>
        <strain evidence="3">HY135</strain>
    </source>
</reference>
<protein>
    <submittedName>
        <fullName evidence="2">Uncharacterized protein</fullName>
    </submittedName>
</protein>
<evidence type="ECO:0000256" key="1">
    <source>
        <dbReference type="SAM" id="MobiDB-lite"/>
    </source>
</evidence>